<feature type="compositionally biased region" description="Polar residues" evidence="1">
    <location>
        <begin position="312"/>
        <end position="321"/>
    </location>
</feature>
<feature type="region of interest" description="Disordered" evidence="1">
    <location>
        <begin position="233"/>
        <end position="263"/>
    </location>
</feature>
<feature type="compositionally biased region" description="Low complexity" evidence="1">
    <location>
        <begin position="100"/>
        <end position="110"/>
    </location>
</feature>
<sequence>MQSTFDRTAGHSVAITHGTDAPSSGAAAAATDYRTTIHFLTSPSSATDIGSAMDCDRSSPSPDTAAKAAFRHHHSTSGGVGRDNRSLLSPIDDDHMPHDYSASAYNSSASPTPPHHSLPVSLPPIHTASPGDSTKYRDDELTGMAGLMQLASPEHKHFIHSAESATKYPLPLSLSATAPHSHRFASAADAYSSSTSTSNSTGSHAVPPALNISASTGGISTYAAAPYLTPNHQHYSQQQQHHHHSQQQHYHQAHGRYSGQHSAASIELQQSAAGVAALTPDSLPPSATMPRGTRSFPATVDDGQIARRRSQSTDSAQNNPYNMASNLSYVLGNANIRNRSFTAAQRQRTSDTPLFPILLHR</sequence>
<organism evidence="2 3">
    <name type="scientific">Coemansia thaxteri</name>
    <dbReference type="NCBI Taxonomy" id="2663907"/>
    <lineage>
        <taxon>Eukaryota</taxon>
        <taxon>Fungi</taxon>
        <taxon>Fungi incertae sedis</taxon>
        <taxon>Zoopagomycota</taxon>
        <taxon>Kickxellomycotina</taxon>
        <taxon>Kickxellomycetes</taxon>
        <taxon>Kickxellales</taxon>
        <taxon>Kickxellaceae</taxon>
        <taxon>Coemansia</taxon>
    </lineage>
</organism>
<dbReference type="AlphaFoldDB" id="A0A9W8BJ07"/>
<feature type="compositionally biased region" description="Basic residues" evidence="1">
    <location>
        <begin position="240"/>
        <end position="254"/>
    </location>
</feature>
<evidence type="ECO:0000256" key="1">
    <source>
        <dbReference type="SAM" id="MobiDB-lite"/>
    </source>
</evidence>
<comment type="caution">
    <text evidence="2">The sequence shown here is derived from an EMBL/GenBank/DDBJ whole genome shotgun (WGS) entry which is preliminary data.</text>
</comment>
<feature type="region of interest" description="Disordered" evidence="1">
    <location>
        <begin position="278"/>
        <end position="321"/>
    </location>
</feature>
<evidence type="ECO:0000313" key="2">
    <source>
        <dbReference type="EMBL" id="KAJ2003607.1"/>
    </source>
</evidence>
<name>A0A9W8BJ07_9FUNG</name>
<evidence type="ECO:0000313" key="3">
    <source>
        <dbReference type="Proteomes" id="UP001150907"/>
    </source>
</evidence>
<proteinExistence type="predicted"/>
<keyword evidence="3" id="KW-1185">Reference proteome</keyword>
<feature type="region of interest" description="Disordered" evidence="1">
    <location>
        <begin position="1"/>
        <end position="25"/>
    </location>
</feature>
<reference evidence="2" key="1">
    <citation type="submission" date="2022-07" db="EMBL/GenBank/DDBJ databases">
        <title>Phylogenomic reconstructions and comparative analyses of Kickxellomycotina fungi.</title>
        <authorList>
            <person name="Reynolds N.K."/>
            <person name="Stajich J.E."/>
            <person name="Barry K."/>
            <person name="Grigoriev I.V."/>
            <person name="Crous P."/>
            <person name="Smith M.E."/>
        </authorList>
    </citation>
    <scope>NUCLEOTIDE SEQUENCE</scope>
    <source>
        <strain evidence="2">IMI 214461</strain>
    </source>
</reference>
<accession>A0A9W8BJ07</accession>
<dbReference type="Proteomes" id="UP001150907">
    <property type="component" value="Unassembled WGS sequence"/>
</dbReference>
<gene>
    <name evidence="2" type="ORF">H4R26_002972</name>
</gene>
<feature type="region of interest" description="Disordered" evidence="1">
    <location>
        <begin position="46"/>
        <end position="135"/>
    </location>
</feature>
<dbReference type="EMBL" id="JANBQF010000209">
    <property type="protein sequence ID" value="KAJ2003607.1"/>
    <property type="molecule type" value="Genomic_DNA"/>
</dbReference>
<protein>
    <submittedName>
        <fullName evidence="2">Uncharacterized protein</fullName>
    </submittedName>
</protein>
<dbReference type="OrthoDB" id="60033at2759"/>